<dbReference type="PANTHER" id="PTHR42756">
    <property type="entry name" value="TRANSCRIPTIONAL REGULATOR, MARR"/>
    <property type="match status" value="1"/>
</dbReference>
<dbReference type="Proteomes" id="UP000193834">
    <property type="component" value="Unassembled WGS sequence"/>
</dbReference>
<dbReference type="RefSeq" id="WP_244903281.1">
    <property type="nucleotide sequence ID" value="NZ_FXAZ01000001.1"/>
</dbReference>
<reference evidence="5 6" key="1">
    <citation type="submission" date="2017-04" db="EMBL/GenBank/DDBJ databases">
        <authorList>
            <person name="Afonso C.L."/>
            <person name="Miller P.J."/>
            <person name="Scott M.A."/>
            <person name="Spackman E."/>
            <person name="Goraichik I."/>
            <person name="Dimitrov K.M."/>
            <person name="Suarez D.L."/>
            <person name="Swayne D.E."/>
        </authorList>
    </citation>
    <scope>NUCLEOTIDE SEQUENCE [LARGE SCALE GENOMIC DNA]</scope>
    <source>
        <strain evidence="5 6">11</strain>
    </source>
</reference>
<dbReference type="InterPro" id="IPR036390">
    <property type="entry name" value="WH_DNA-bd_sf"/>
</dbReference>
<dbReference type="PROSITE" id="PS50995">
    <property type="entry name" value="HTH_MARR_2"/>
    <property type="match status" value="1"/>
</dbReference>
<dbReference type="EMBL" id="FXAZ01000001">
    <property type="protein sequence ID" value="SMG19130.1"/>
    <property type="molecule type" value="Genomic_DNA"/>
</dbReference>
<gene>
    <name evidence="5" type="ORF">SAMN06295960_0873</name>
</gene>
<dbReference type="InterPro" id="IPR000835">
    <property type="entry name" value="HTH_MarR-typ"/>
</dbReference>
<keyword evidence="3" id="KW-0804">Transcription</keyword>
<evidence type="ECO:0000259" key="4">
    <source>
        <dbReference type="PROSITE" id="PS50995"/>
    </source>
</evidence>
<dbReference type="Pfam" id="PF12802">
    <property type="entry name" value="MarR_2"/>
    <property type="match status" value="1"/>
</dbReference>
<accession>A0A1X7IWA2</accession>
<evidence type="ECO:0000313" key="6">
    <source>
        <dbReference type="Proteomes" id="UP000193834"/>
    </source>
</evidence>
<dbReference type="InterPro" id="IPR036388">
    <property type="entry name" value="WH-like_DNA-bd_sf"/>
</dbReference>
<dbReference type="GO" id="GO:0003677">
    <property type="term" value="F:DNA binding"/>
    <property type="evidence" value="ECO:0007669"/>
    <property type="project" value="UniProtKB-KW"/>
</dbReference>
<dbReference type="PRINTS" id="PR00598">
    <property type="entry name" value="HTHMARR"/>
</dbReference>
<name>A0A1X7IWA2_9BACL</name>
<dbReference type="Gene3D" id="1.10.10.10">
    <property type="entry name" value="Winged helix-like DNA-binding domain superfamily/Winged helix DNA-binding domain"/>
    <property type="match status" value="1"/>
</dbReference>
<keyword evidence="2 5" id="KW-0238">DNA-binding</keyword>
<dbReference type="STRING" id="1852522.SAMN06295960_0873"/>
<keyword evidence="6" id="KW-1185">Reference proteome</keyword>
<evidence type="ECO:0000256" key="3">
    <source>
        <dbReference type="ARBA" id="ARBA00023163"/>
    </source>
</evidence>
<proteinExistence type="predicted"/>
<dbReference type="AlphaFoldDB" id="A0A1X7IWA2"/>
<feature type="domain" description="HTH marR-type" evidence="4">
    <location>
        <begin position="7"/>
        <end position="139"/>
    </location>
</feature>
<protein>
    <submittedName>
        <fullName evidence="5">DNA-binding transcriptional regulator, MarR family</fullName>
    </submittedName>
</protein>
<evidence type="ECO:0000256" key="2">
    <source>
        <dbReference type="ARBA" id="ARBA00023125"/>
    </source>
</evidence>
<organism evidence="5 6">
    <name type="scientific">Paenibacillus aquistagni</name>
    <dbReference type="NCBI Taxonomy" id="1852522"/>
    <lineage>
        <taxon>Bacteria</taxon>
        <taxon>Bacillati</taxon>
        <taxon>Bacillota</taxon>
        <taxon>Bacilli</taxon>
        <taxon>Bacillales</taxon>
        <taxon>Paenibacillaceae</taxon>
        <taxon>Paenibacillus</taxon>
    </lineage>
</organism>
<keyword evidence="1" id="KW-0805">Transcription regulation</keyword>
<sequence length="148" mass="17341">MDHQYLERSAGFLLGIAYRHISNRFMQKLKPYDITPEQWSVLYQVVSEHGLIQKEIGNRTGKDKPTTSRLLQHLEQKGLIQRQIGEKDKRSVLVVPTEKGRAIIKETITYEMEIIDEVKHVMTDEEYNHLIVLLKQINAHFAMLQDKE</sequence>
<dbReference type="SUPFAM" id="SSF46785">
    <property type="entry name" value="Winged helix' DNA-binding domain"/>
    <property type="match status" value="1"/>
</dbReference>
<dbReference type="PANTHER" id="PTHR42756:SF1">
    <property type="entry name" value="TRANSCRIPTIONAL REPRESSOR OF EMRAB OPERON"/>
    <property type="match status" value="1"/>
</dbReference>
<evidence type="ECO:0000313" key="5">
    <source>
        <dbReference type="EMBL" id="SMG19130.1"/>
    </source>
</evidence>
<dbReference type="GO" id="GO:0003700">
    <property type="term" value="F:DNA-binding transcription factor activity"/>
    <property type="evidence" value="ECO:0007669"/>
    <property type="project" value="InterPro"/>
</dbReference>
<dbReference type="SMART" id="SM00347">
    <property type="entry name" value="HTH_MARR"/>
    <property type="match status" value="1"/>
</dbReference>
<evidence type="ECO:0000256" key="1">
    <source>
        <dbReference type="ARBA" id="ARBA00023015"/>
    </source>
</evidence>